<dbReference type="OrthoDB" id="9793734at2"/>
<dbReference type="GO" id="GO:0003700">
    <property type="term" value="F:DNA-binding transcription factor activity"/>
    <property type="evidence" value="ECO:0007669"/>
    <property type="project" value="TreeGrafter"/>
</dbReference>
<dbReference type="PANTHER" id="PTHR30055">
    <property type="entry name" value="HTH-TYPE TRANSCRIPTIONAL REGULATOR RUTR"/>
    <property type="match status" value="1"/>
</dbReference>
<reference evidence="8" key="1">
    <citation type="submission" date="2018-09" db="EMBL/GenBank/DDBJ databases">
        <authorList>
            <person name="Livingstone P.G."/>
            <person name="Whitworth D.E."/>
        </authorList>
    </citation>
    <scope>NUCLEOTIDE SEQUENCE [LARGE SCALE GENOMIC DNA]</scope>
    <source>
        <strain evidence="8">CA040B</strain>
    </source>
</reference>
<name>A0A3A8N9X1_9BACT</name>
<evidence type="ECO:0000313" key="8">
    <source>
        <dbReference type="Proteomes" id="UP000273405"/>
    </source>
</evidence>
<dbReference type="SUPFAM" id="SSF46689">
    <property type="entry name" value="Homeodomain-like"/>
    <property type="match status" value="1"/>
</dbReference>
<feature type="region of interest" description="Disordered" evidence="5">
    <location>
        <begin position="228"/>
        <end position="259"/>
    </location>
</feature>
<dbReference type="RefSeq" id="WP_120629007.1">
    <property type="nucleotide sequence ID" value="NZ_RAWG01000280.1"/>
</dbReference>
<dbReference type="PANTHER" id="PTHR30055:SF234">
    <property type="entry name" value="HTH-TYPE TRANSCRIPTIONAL REGULATOR BETI"/>
    <property type="match status" value="1"/>
</dbReference>
<dbReference type="Gene3D" id="1.10.357.10">
    <property type="entry name" value="Tetracycline Repressor, domain 2"/>
    <property type="match status" value="1"/>
</dbReference>
<feature type="domain" description="HTH tetR-type" evidence="6">
    <location>
        <begin position="7"/>
        <end position="67"/>
    </location>
</feature>
<organism evidence="7 8">
    <name type="scientific">Corallococcus sicarius</name>
    <dbReference type="NCBI Taxonomy" id="2316726"/>
    <lineage>
        <taxon>Bacteria</taxon>
        <taxon>Pseudomonadati</taxon>
        <taxon>Myxococcota</taxon>
        <taxon>Myxococcia</taxon>
        <taxon>Myxococcales</taxon>
        <taxon>Cystobacterineae</taxon>
        <taxon>Myxococcaceae</taxon>
        <taxon>Corallococcus</taxon>
    </lineage>
</organism>
<gene>
    <name evidence="7" type="ORF">D7X12_31865</name>
</gene>
<keyword evidence="1" id="KW-0805">Transcription regulation</keyword>
<dbReference type="AlphaFoldDB" id="A0A3A8N9X1"/>
<dbReference type="EMBL" id="RAWG01000280">
    <property type="protein sequence ID" value="RKH36802.1"/>
    <property type="molecule type" value="Genomic_DNA"/>
</dbReference>
<evidence type="ECO:0000256" key="3">
    <source>
        <dbReference type="ARBA" id="ARBA00023163"/>
    </source>
</evidence>
<dbReference type="Pfam" id="PF00440">
    <property type="entry name" value="TetR_N"/>
    <property type="match status" value="1"/>
</dbReference>
<evidence type="ECO:0000313" key="7">
    <source>
        <dbReference type="EMBL" id="RKH36802.1"/>
    </source>
</evidence>
<dbReference type="InterPro" id="IPR050109">
    <property type="entry name" value="HTH-type_TetR-like_transc_reg"/>
</dbReference>
<dbReference type="PROSITE" id="PS50977">
    <property type="entry name" value="HTH_TETR_2"/>
    <property type="match status" value="1"/>
</dbReference>
<keyword evidence="3" id="KW-0804">Transcription</keyword>
<accession>A0A3A8N9X1</accession>
<dbReference type="PRINTS" id="PR00455">
    <property type="entry name" value="HTHTETR"/>
</dbReference>
<feature type="DNA-binding region" description="H-T-H motif" evidence="4">
    <location>
        <begin position="30"/>
        <end position="49"/>
    </location>
</feature>
<evidence type="ECO:0000256" key="4">
    <source>
        <dbReference type="PROSITE-ProRule" id="PRU00335"/>
    </source>
</evidence>
<dbReference type="Proteomes" id="UP000273405">
    <property type="component" value="Unassembled WGS sequence"/>
</dbReference>
<dbReference type="InterPro" id="IPR001647">
    <property type="entry name" value="HTH_TetR"/>
</dbReference>
<protein>
    <submittedName>
        <fullName evidence="7">TetR/AcrR family transcriptional regulator</fullName>
    </submittedName>
</protein>
<comment type="caution">
    <text evidence="7">The sequence shown here is derived from an EMBL/GenBank/DDBJ whole genome shotgun (WGS) entry which is preliminary data.</text>
</comment>
<evidence type="ECO:0000259" key="6">
    <source>
        <dbReference type="PROSITE" id="PS50977"/>
    </source>
</evidence>
<sequence>MSRPADPKARNALIGAARAEFARRGVKGARIGDITAACGLSKGAFYLHFPSKEALFGSLVEAFLGELERVGQERMACLERFRAEHGHPGPEDVSARTERYRDFLRLQAEQDRHMLELMWSSREVLTALIVGSQGTSFESVMWDVVDREVDRISQEFRHLWGCAMDTPDVEPRLFGSFVVGTYLLLARQMGRLTQKPDLATWASSLQRLMYEGTAPREPLSAAAFVAGPVSVSARTPPPPSTRRRHARAANPHRPPRKRP</sequence>
<evidence type="ECO:0000256" key="1">
    <source>
        <dbReference type="ARBA" id="ARBA00023015"/>
    </source>
</evidence>
<keyword evidence="2 4" id="KW-0238">DNA-binding</keyword>
<evidence type="ECO:0000256" key="2">
    <source>
        <dbReference type="ARBA" id="ARBA00023125"/>
    </source>
</evidence>
<dbReference type="GO" id="GO:0000976">
    <property type="term" value="F:transcription cis-regulatory region binding"/>
    <property type="evidence" value="ECO:0007669"/>
    <property type="project" value="TreeGrafter"/>
</dbReference>
<evidence type="ECO:0000256" key="5">
    <source>
        <dbReference type="SAM" id="MobiDB-lite"/>
    </source>
</evidence>
<keyword evidence="8" id="KW-1185">Reference proteome</keyword>
<dbReference type="InterPro" id="IPR009057">
    <property type="entry name" value="Homeodomain-like_sf"/>
</dbReference>
<proteinExistence type="predicted"/>